<gene>
    <name evidence="1" type="ORF">ABNX05_15025</name>
</gene>
<name>A0ABV1MTW6_9BACI</name>
<evidence type="ECO:0000313" key="1">
    <source>
        <dbReference type="EMBL" id="MEQ6355941.1"/>
    </source>
</evidence>
<keyword evidence="2" id="KW-1185">Reference proteome</keyword>
<reference evidence="1 2" key="1">
    <citation type="submission" date="2024-06" db="EMBL/GenBank/DDBJ databases">
        <title>Lysinibacillus zambalefons sp. nov., a Novel Firmicute Isolated from the Poon Bato Zambales Hyperalkaline Spring.</title>
        <authorList>
            <person name="Aja J.A."/>
            <person name="Lazaro J.E.H."/>
            <person name="Llorin L.D."/>
            <person name="Lim K.R."/>
            <person name="Teodosio J."/>
            <person name="Dalisay D.S."/>
        </authorList>
    </citation>
    <scope>NUCLEOTIDE SEQUENCE [LARGE SCALE GENOMIC DNA]</scope>
    <source>
        <strain evidence="1 2">M3</strain>
    </source>
</reference>
<accession>A0ABV1MTW6</accession>
<organism evidence="1 2">
    <name type="scientific">Lysinibacillus zambalensis</name>
    <dbReference type="NCBI Taxonomy" id="3160866"/>
    <lineage>
        <taxon>Bacteria</taxon>
        <taxon>Bacillati</taxon>
        <taxon>Bacillota</taxon>
        <taxon>Bacilli</taxon>
        <taxon>Bacillales</taxon>
        <taxon>Bacillaceae</taxon>
        <taxon>Lysinibacillus</taxon>
    </lineage>
</organism>
<protein>
    <submittedName>
        <fullName evidence="1">Uncharacterized protein</fullName>
    </submittedName>
</protein>
<dbReference type="Proteomes" id="UP001478862">
    <property type="component" value="Unassembled WGS sequence"/>
</dbReference>
<proteinExistence type="predicted"/>
<sequence length="167" mass="19228">MSVLGLQGICIDTGNSTNLQNGNKYYLFPHGSQAFHASRFQREGSHFGTYQKERFKIIEEQEEWPSEPIKPSNLPILQSGTVYKAELVWRKQGYADSMPLGTYFLAAIDNCYACATDCYFYLDAALTKPKGRFPLHWFKNIQEHDEKAAMIMELPRSEWQQMNLFGV</sequence>
<dbReference type="EMBL" id="JBEGDG010000010">
    <property type="protein sequence ID" value="MEQ6355941.1"/>
    <property type="molecule type" value="Genomic_DNA"/>
</dbReference>
<evidence type="ECO:0000313" key="2">
    <source>
        <dbReference type="Proteomes" id="UP001478862"/>
    </source>
</evidence>
<comment type="caution">
    <text evidence="1">The sequence shown here is derived from an EMBL/GenBank/DDBJ whole genome shotgun (WGS) entry which is preliminary data.</text>
</comment>